<dbReference type="EMBL" id="CP139487">
    <property type="protein sequence ID" value="WPU67045.1"/>
    <property type="molecule type" value="Genomic_DNA"/>
</dbReference>
<proteinExistence type="predicted"/>
<dbReference type="Proteomes" id="UP001324634">
    <property type="component" value="Chromosome"/>
</dbReference>
<dbReference type="Gene3D" id="2.30.260.10">
    <property type="entry name" value="putative xylanase like domain"/>
    <property type="match status" value="1"/>
</dbReference>
<dbReference type="InterPro" id="IPR010846">
    <property type="entry name" value="AmiA-like"/>
</dbReference>
<evidence type="ECO:0000256" key="1">
    <source>
        <dbReference type="SAM" id="SignalP"/>
    </source>
</evidence>
<accession>A0AAX4HUJ1</accession>
<dbReference type="Gene3D" id="1.10.3670.10">
    <property type="entry name" value="Putative xylanase like domain"/>
    <property type="match status" value="1"/>
</dbReference>
<keyword evidence="1" id="KW-0732">Signal</keyword>
<dbReference type="Gene3D" id="1.10.287.520">
    <property type="entry name" value="Helix hairpin bin"/>
    <property type="match status" value="1"/>
</dbReference>
<evidence type="ECO:0000313" key="3">
    <source>
        <dbReference type="Proteomes" id="UP001324634"/>
    </source>
</evidence>
<dbReference type="RefSeq" id="WP_321399850.1">
    <property type="nucleotide sequence ID" value="NZ_CP139487.1"/>
</dbReference>
<keyword evidence="3" id="KW-1185">Reference proteome</keyword>
<dbReference type="InterPro" id="IPR038765">
    <property type="entry name" value="Papain-like_cys_pep_sf"/>
</dbReference>
<name>A0AAX4HUJ1_9BACT</name>
<dbReference type="KEGG" id="psti:SOO65_09800"/>
<reference evidence="2 3" key="1">
    <citation type="submission" date="2023-11" db="EMBL/GenBank/DDBJ databases">
        <title>Peredibacter starrii A3.12.</title>
        <authorList>
            <person name="Mitchell R.J."/>
        </authorList>
    </citation>
    <scope>NUCLEOTIDE SEQUENCE [LARGE SCALE GENOMIC DNA]</scope>
    <source>
        <strain evidence="2 3">A3.12</strain>
    </source>
</reference>
<gene>
    <name evidence="2" type="ORF">SOO65_09800</name>
</gene>
<dbReference type="SUPFAM" id="SSF54001">
    <property type="entry name" value="Cysteine proteinases"/>
    <property type="match status" value="1"/>
</dbReference>
<dbReference type="Pfam" id="PF07313">
    <property type="entry name" value="AmiA-like"/>
    <property type="match status" value="1"/>
</dbReference>
<evidence type="ECO:0000313" key="2">
    <source>
        <dbReference type="EMBL" id="WPU67045.1"/>
    </source>
</evidence>
<dbReference type="AlphaFoldDB" id="A0AAX4HUJ1"/>
<organism evidence="2 3">
    <name type="scientific">Peredibacter starrii</name>
    <dbReference type="NCBI Taxonomy" id="28202"/>
    <lineage>
        <taxon>Bacteria</taxon>
        <taxon>Pseudomonadati</taxon>
        <taxon>Bdellovibrionota</taxon>
        <taxon>Bacteriovoracia</taxon>
        <taxon>Bacteriovoracales</taxon>
        <taxon>Bacteriovoracaceae</taxon>
        <taxon>Peredibacter</taxon>
    </lineage>
</organism>
<sequence>MLKFLVLLVLSQSLAFAGPREEAQDILLRFKDETSLTKRLDLISKTFVGLPYGQGGPLGEGPDGRYDQDPLYRFDTFDCTTYVETIMALALARDVAEFEVHLDKIRYENGEIDYLKRNHFTDLQWIPFNIENGYMTEINSAVTKEIKIAEALINFPNWLRKIKISEIKMPNASELERQERLEELHAQAEYYTSSMARVNYLEINMLVKKPQLLNKIPTGSIVNFVRPNWDLTDLIGTRQNISHQGFIFKRNNVVYLRHASTTGKVKEEPFLDYLKKFVNHPTMKGIHLMSLN</sequence>
<feature type="chain" id="PRO_5043388216" evidence="1">
    <location>
        <begin position="18"/>
        <end position="292"/>
    </location>
</feature>
<protein>
    <submittedName>
        <fullName evidence="2">DUF1460 domain-containing protein</fullName>
    </submittedName>
</protein>
<feature type="signal peptide" evidence="1">
    <location>
        <begin position="1"/>
        <end position="17"/>
    </location>
</feature>